<dbReference type="AlphaFoldDB" id="I4D5H8"/>
<dbReference type="PANTHER" id="PTHR43420">
    <property type="entry name" value="ACETYLTRANSFERASE"/>
    <property type="match status" value="1"/>
</dbReference>
<accession>I4D5H8</accession>
<dbReference type="SUPFAM" id="SSF55729">
    <property type="entry name" value="Acyl-CoA N-acyltransferases (Nat)"/>
    <property type="match status" value="1"/>
</dbReference>
<dbReference type="Proteomes" id="UP000002892">
    <property type="component" value="Chromosome"/>
</dbReference>
<dbReference type="PANTHER" id="PTHR43420:SF46">
    <property type="entry name" value="ACETYLTRANSFERASE"/>
    <property type="match status" value="1"/>
</dbReference>
<dbReference type="Gene3D" id="3.40.630.30">
    <property type="match status" value="1"/>
</dbReference>
<feature type="domain" description="N-acetyltransferase" evidence="3">
    <location>
        <begin position="1"/>
        <end position="167"/>
    </location>
</feature>
<dbReference type="RefSeq" id="WP_014827056.1">
    <property type="nucleotide sequence ID" value="NC_018068.1"/>
</dbReference>
<keyword evidence="1 4" id="KW-0808">Transferase</keyword>
<sequence length="167" mass="19616">MKITRASEQHLDEIVKLCINCSQNMKRKDIDQWDDIYPNKEIFQEDINNHSLYIALLENSKEIIGCIVLNNDQEPEYKAVEWLYKQGKFAIVHRLMVHPNYEGKGIARSLIEFVEKLAKENGYTAIRLDVFSENNRAVNLYKKQDYRVSGKVNFRKGEFLCCEKIIP</sequence>
<evidence type="ECO:0000256" key="2">
    <source>
        <dbReference type="ARBA" id="ARBA00023315"/>
    </source>
</evidence>
<dbReference type="STRING" id="646529.Desaci_2080"/>
<dbReference type="HOGENOM" id="CLU_013985_13_2_9"/>
<name>I4D5H8_DESAJ</name>
<dbReference type="EMBL" id="CP003639">
    <property type="protein sequence ID" value="AFM41052.1"/>
    <property type="molecule type" value="Genomic_DNA"/>
</dbReference>
<keyword evidence="2" id="KW-0012">Acyltransferase</keyword>
<dbReference type="InterPro" id="IPR000182">
    <property type="entry name" value="GNAT_dom"/>
</dbReference>
<keyword evidence="5" id="KW-1185">Reference proteome</keyword>
<dbReference type="GO" id="GO:0016747">
    <property type="term" value="F:acyltransferase activity, transferring groups other than amino-acyl groups"/>
    <property type="evidence" value="ECO:0007669"/>
    <property type="project" value="InterPro"/>
</dbReference>
<dbReference type="Pfam" id="PF00583">
    <property type="entry name" value="Acetyltransf_1"/>
    <property type="match status" value="1"/>
</dbReference>
<gene>
    <name evidence="4" type="ordered locus">Desaci_2080</name>
</gene>
<evidence type="ECO:0000313" key="4">
    <source>
        <dbReference type="EMBL" id="AFM41052.1"/>
    </source>
</evidence>
<evidence type="ECO:0000256" key="1">
    <source>
        <dbReference type="ARBA" id="ARBA00022679"/>
    </source>
</evidence>
<evidence type="ECO:0000259" key="3">
    <source>
        <dbReference type="PROSITE" id="PS51186"/>
    </source>
</evidence>
<proteinExistence type="predicted"/>
<reference evidence="4 5" key="1">
    <citation type="journal article" date="2012" name="J. Bacteriol.">
        <title>Complete genome sequences of Desulfosporosinus orientis DSM765T, Desulfosporosinus youngiae DSM17734T, Desulfosporosinus meridiei DSM13257T, and Desulfosporosinus acidiphilus DSM22704T.</title>
        <authorList>
            <person name="Pester M."/>
            <person name="Brambilla E."/>
            <person name="Alazard D."/>
            <person name="Rattei T."/>
            <person name="Weinmaier T."/>
            <person name="Han J."/>
            <person name="Lucas S."/>
            <person name="Lapidus A."/>
            <person name="Cheng J.F."/>
            <person name="Goodwin L."/>
            <person name="Pitluck S."/>
            <person name="Peters L."/>
            <person name="Ovchinnikova G."/>
            <person name="Teshima H."/>
            <person name="Detter J.C."/>
            <person name="Han C.S."/>
            <person name="Tapia R."/>
            <person name="Land M.L."/>
            <person name="Hauser L."/>
            <person name="Kyrpides N.C."/>
            <person name="Ivanova N.N."/>
            <person name="Pagani I."/>
            <person name="Huntmann M."/>
            <person name="Wei C.L."/>
            <person name="Davenport K.W."/>
            <person name="Daligault H."/>
            <person name="Chain P.S."/>
            <person name="Chen A."/>
            <person name="Mavromatis K."/>
            <person name="Markowitz V."/>
            <person name="Szeto E."/>
            <person name="Mikhailova N."/>
            <person name="Pati A."/>
            <person name="Wagner M."/>
            <person name="Woyke T."/>
            <person name="Ollivier B."/>
            <person name="Klenk H.P."/>
            <person name="Spring S."/>
            <person name="Loy A."/>
        </authorList>
    </citation>
    <scope>NUCLEOTIDE SEQUENCE [LARGE SCALE GENOMIC DNA]</scope>
    <source>
        <strain evidence="5">DSM 22704 / JCM 16185 / SJ4</strain>
    </source>
</reference>
<dbReference type="PROSITE" id="PS51186">
    <property type="entry name" value="GNAT"/>
    <property type="match status" value="1"/>
</dbReference>
<evidence type="ECO:0000313" key="5">
    <source>
        <dbReference type="Proteomes" id="UP000002892"/>
    </source>
</evidence>
<dbReference type="InterPro" id="IPR016181">
    <property type="entry name" value="Acyl_CoA_acyltransferase"/>
</dbReference>
<dbReference type="eggNOG" id="COG0456">
    <property type="taxonomic scope" value="Bacteria"/>
</dbReference>
<dbReference type="CDD" id="cd04301">
    <property type="entry name" value="NAT_SF"/>
    <property type="match status" value="1"/>
</dbReference>
<organism evidence="4 5">
    <name type="scientific">Desulfosporosinus acidiphilus (strain DSM 22704 / JCM 16185 / SJ4)</name>
    <dbReference type="NCBI Taxonomy" id="646529"/>
    <lineage>
        <taxon>Bacteria</taxon>
        <taxon>Bacillati</taxon>
        <taxon>Bacillota</taxon>
        <taxon>Clostridia</taxon>
        <taxon>Eubacteriales</taxon>
        <taxon>Desulfitobacteriaceae</taxon>
        <taxon>Desulfosporosinus</taxon>
    </lineage>
</organism>
<dbReference type="KEGG" id="dai:Desaci_2080"/>
<protein>
    <submittedName>
        <fullName evidence="4">Acetyltransferase</fullName>
    </submittedName>
</protein>
<dbReference type="InterPro" id="IPR050680">
    <property type="entry name" value="YpeA/RimI_acetyltransf"/>
</dbReference>